<dbReference type="RefSeq" id="WP_371754973.1">
    <property type="nucleotide sequence ID" value="NZ_JAYJLD010000023.1"/>
</dbReference>
<reference evidence="1" key="1">
    <citation type="submission" date="2023-12" db="EMBL/GenBank/DDBJ databases">
        <title>Fervidustalea candida gen. nov., sp. nov., a novel member of the family Paenibacillaceae isolated from a geothermal area.</title>
        <authorList>
            <person name="Li W.-J."/>
            <person name="Jiao J.-Y."/>
            <person name="Chen Y."/>
        </authorList>
    </citation>
    <scope>NUCLEOTIDE SEQUENCE</scope>
    <source>
        <strain evidence="1">SYSU GA230002</strain>
    </source>
</reference>
<gene>
    <name evidence="1" type="ORF">VF724_14410</name>
</gene>
<protein>
    <submittedName>
        <fullName evidence="1">Uncharacterized protein</fullName>
    </submittedName>
</protein>
<proteinExistence type="predicted"/>
<evidence type="ECO:0000313" key="1">
    <source>
        <dbReference type="EMBL" id="MEB3102849.1"/>
    </source>
</evidence>
<dbReference type="SUPFAM" id="SSF88659">
    <property type="entry name" value="Sigma3 and sigma4 domains of RNA polymerase sigma factors"/>
    <property type="match status" value="1"/>
</dbReference>
<accession>A0ABU5ZK08</accession>
<comment type="caution">
    <text evidence="1">The sequence shown here is derived from an EMBL/GenBank/DDBJ whole genome shotgun (WGS) entry which is preliminary data.</text>
</comment>
<dbReference type="Proteomes" id="UP001310386">
    <property type="component" value="Unassembled WGS sequence"/>
</dbReference>
<evidence type="ECO:0000313" key="2">
    <source>
        <dbReference type="Proteomes" id="UP001310386"/>
    </source>
</evidence>
<name>A0ABU5ZK08_9BACL</name>
<dbReference type="EMBL" id="JAYJLD010000023">
    <property type="protein sequence ID" value="MEB3102849.1"/>
    <property type="molecule type" value="Genomic_DNA"/>
</dbReference>
<sequence>MMQTACNIPYEKAEVWLWSYTEWKAQLEYAQAELAHIPGLTKALHVVAIHGSGSKNEALLRTVIHRLEITEHEIPLLLSRIGLIDFAFSALTPEERKFVHLRYMDKLALSAAMERLGLSRRAFFYHRKRILLKMYGKIRSREALLDYDPFEEN</sequence>
<dbReference type="InterPro" id="IPR013324">
    <property type="entry name" value="RNA_pol_sigma_r3/r4-like"/>
</dbReference>
<keyword evidence="2" id="KW-1185">Reference proteome</keyword>
<organism evidence="1 2">
    <name type="scientific">Ferviditalea candida</name>
    <dbReference type="NCBI Taxonomy" id="3108399"/>
    <lineage>
        <taxon>Bacteria</taxon>
        <taxon>Bacillati</taxon>
        <taxon>Bacillota</taxon>
        <taxon>Bacilli</taxon>
        <taxon>Bacillales</taxon>
        <taxon>Paenibacillaceae</taxon>
        <taxon>Ferviditalea</taxon>
    </lineage>
</organism>